<feature type="compositionally biased region" description="Basic and acidic residues" evidence="1">
    <location>
        <begin position="66"/>
        <end position="80"/>
    </location>
</feature>
<reference evidence="2" key="1">
    <citation type="submission" date="2020-03" db="EMBL/GenBank/DDBJ databases">
        <authorList>
            <person name="Weist P."/>
        </authorList>
    </citation>
    <scope>NUCLEOTIDE SEQUENCE</scope>
</reference>
<dbReference type="AlphaFoldDB" id="A0A9N7UIY6"/>
<sequence length="247" mass="26796">MVNRAYTEDLWLLPGVGLSKPVLPTKRLLGRMCSWTSSGSGQQQRPTEADSRVCSRGKIRSSTSGRGEERSQMALAREESGEISGGRRQRSLSRCSSVVIATPVGITLPRIGFSVPKAQLARHRGRGAAEQQRAPLLILNRLPLVQTAPAERRYSRRGAGYIRLGGSALTPVHLSDGLVSTITQNYRTGYQDTCWTGSNHNNIFKEQAQVSITPPTTQKAITGQAEPLLGFHGDGGMQCARQPDCTV</sequence>
<evidence type="ECO:0000313" key="2">
    <source>
        <dbReference type="EMBL" id="CAB1431262.1"/>
    </source>
</evidence>
<proteinExistence type="predicted"/>
<protein>
    <submittedName>
        <fullName evidence="2">Uncharacterized protein</fullName>
    </submittedName>
</protein>
<accession>A0A9N7UIY6</accession>
<evidence type="ECO:0000313" key="3">
    <source>
        <dbReference type="Proteomes" id="UP001153269"/>
    </source>
</evidence>
<dbReference type="Proteomes" id="UP001153269">
    <property type="component" value="Unassembled WGS sequence"/>
</dbReference>
<keyword evidence="3" id="KW-1185">Reference proteome</keyword>
<name>A0A9N7UIY6_PLEPL</name>
<organism evidence="2 3">
    <name type="scientific">Pleuronectes platessa</name>
    <name type="common">European plaice</name>
    <dbReference type="NCBI Taxonomy" id="8262"/>
    <lineage>
        <taxon>Eukaryota</taxon>
        <taxon>Metazoa</taxon>
        <taxon>Chordata</taxon>
        <taxon>Craniata</taxon>
        <taxon>Vertebrata</taxon>
        <taxon>Euteleostomi</taxon>
        <taxon>Actinopterygii</taxon>
        <taxon>Neopterygii</taxon>
        <taxon>Teleostei</taxon>
        <taxon>Neoteleostei</taxon>
        <taxon>Acanthomorphata</taxon>
        <taxon>Carangaria</taxon>
        <taxon>Pleuronectiformes</taxon>
        <taxon>Pleuronectoidei</taxon>
        <taxon>Pleuronectidae</taxon>
        <taxon>Pleuronectes</taxon>
    </lineage>
</organism>
<evidence type="ECO:0000256" key="1">
    <source>
        <dbReference type="SAM" id="MobiDB-lite"/>
    </source>
</evidence>
<gene>
    <name evidence="2" type="ORF">PLEPLA_LOCUS19307</name>
</gene>
<feature type="region of interest" description="Disordered" evidence="1">
    <location>
        <begin position="35"/>
        <end position="88"/>
    </location>
</feature>
<feature type="compositionally biased region" description="Polar residues" evidence="1">
    <location>
        <begin position="35"/>
        <end position="46"/>
    </location>
</feature>
<comment type="caution">
    <text evidence="2">The sequence shown here is derived from an EMBL/GenBank/DDBJ whole genome shotgun (WGS) entry which is preliminary data.</text>
</comment>
<dbReference type="EMBL" id="CADEAL010001324">
    <property type="protein sequence ID" value="CAB1431262.1"/>
    <property type="molecule type" value="Genomic_DNA"/>
</dbReference>